<reference evidence="1 2" key="1">
    <citation type="submission" date="2018-06" db="EMBL/GenBank/DDBJ databases">
        <title>Paenibacillus montanisoli sp. nov., isolated from mountain area soil.</title>
        <authorList>
            <person name="Wu M."/>
        </authorList>
    </citation>
    <scope>NUCLEOTIDE SEQUENCE [LARGE SCALE GENOMIC DNA]</scope>
    <source>
        <strain evidence="1 2">RA17</strain>
    </source>
</reference>
<dbReference type="RefSeq" id="WP_112881567.1">
    <property type="nucleotide sequence ID" value="NZ_QLUW01000001.1"/>
</dbReference>
<dbReference type="AlphaFoldDB" id="A0A328UDN4"/>
<evidence type="ECO:0000313" key="2">
    <source>
        <dbReference type="Proteomes" id="UP000249260"/>
    </source>
</evidence>
<protein>
    <submittedName>
        <fullName evidence="1">Uncharacterized protein</fullName>
    </submittedName>
</protein>
<name>A0A328UDN4_9BACL</name>
<comment type="caution">
    <text evidence="1">The sequence shown here is derived from an EMBL/GenBank/DDBJ whole genome shotgun (WGS) entry which is preliminary data.</text>
</comment>
<dbReference type="EMBL" id="QLUW01000001">
    <property type="protein sequence ID" value="RAP78444.1"/>
    <property type="molecule type" value="Genomic_DNA"/>
</dbReference>
<keyword evidence="2" id="KW-1185">Reference proteome</keyword>
<evidence type="ECO:0000313" key="1">
    <source>
        <dbReference type="EMBL" id="RAP78444.1"/>
    </source>
</evidence>
<dbReference type="Proteomes" id="UP000249260">
    <property type="component" value="Unassembled WGS sequence"/>
</dbReference>
<sequence>MNEFNYQEVIARIKERFPAGTVKQREDIGRAYIPNQVYNDRVEVATQSQWNQEFREVEINVPHRYVKVVARITIGPHFRDGIGFCEINIDESGKAKRLATAVDQAKAEAVREALDTWEIGWQDLAPYYQDAKDWGSNPALRHLLKTAPPALHDTNTQSASMVDRKCIFSNCGVKLSRDEWELLGYIPNLDRTRMTYCYSHIPKHIKKKIPAEKIEAFDRKAGDR</sequence>
<gene>
    <name evidence="1" type="ORF">DL346_08470</name>
</gene>
<proteinExistence type="predicted"/>
<organism evidence="1 2">
    <name type="scientific">Paenibacillus montanisoli</name>
    <dbReference type="NCBI Taxonomy" id="2081970"/>
    <lineage>
        <taxon>Bacteria</taxon>
        <taxon>Bacillati</taxon>
        <taxon>Bacillota</taxon>
        <taxon>Bacilli</taxon>
        <taxon>Bacillales</taxon>
        <taxon>Paenibacillaceae</taxon>
        <taxon>Paenibacillus</taxon>
    </lineage>
</organism>
<accession>A0A328UDN4</accession>
<dbReference type="OrthoDB" id="2864903at2"/>